<keyword evidence="4" id="KW-1185">Reference proteome</keyword>
<dbReference type="PANTHER" id="PTHR37951">
    <property type="entry name" value="CYTOPLASMIC PROTEIN-RELATED"/>
    <property type="match status" value="1"/>
</dbReference>
<dbReference type="AlphaFoldDB" id="Q5GYD3"/>
<evidence type="ECO:0000259" key="2">
    <source>
        <dbReference type="Pfam" id="PF06812"/>
    </source>
</evidence>
<sequence>MSRAMQIDNAPLLRPVDEQVPSGPNLEYTPEFQSLEELARPRQERALGAGVLVPDAPQWRQVAESAEHLLGRSKDLRLGILLSIARLHQDGLVGWSSGVGLLRQLLEQFWGDVHPHLDADEDNDPTERVNAIAALADSERTLTQLRNVRLFKGLHPGHFSLRDLRIVQGTLKLAAEDASEIPDPAAIDACLRDCPLEALLDLDAALAAAQDDIAAIAGVFAERTPGHGPELAPLTQDLDELRAFLRPYVSERSGSPAEPTEHAAPGADTVRTSTPRAHAVEHPDEVRRMLDQLCDYYARREPSSPVPLLLRRAQRLVGLDFTALIRDLAPRAIEELQVVSGQDHSD</sequence>
<dbReference type="InterPro" id="IPR010657">
    <property type="entry name" value="ImpA_N"/>
</dbReference>
<dbReference type="PANTHER" id="PTHR37951:SF1">
    <property type="entry name" value="TYPE VI SECRETION SYSTEM COMPONENT TSSA1"/>
    <property type="match status" value="1"/>
</dbReference>
<evidence type="ECO:0000313" key="4">
    <source>
        <dbReference type="Proteomes" id="UP000006735"/>
    </source>
</evidence>
<evidence type="ECO:0000256" key="1">
    <source>
        <dbReference type="SAM" id="MobiDB-lite"/>
    </source>
</evidence>
<proteinExistence type="predicted"/>
<feature type="domain" description="ImpA N-terminal" evidence="2">
    <location>
        <begin position="13"/>
        <end position="136"/>
    </location>
</feature>
<dbReference type="NCBIfam" id="TIGR03363">
    <property type="entry name" value="VI_chp_8"/>
    <property type="match status" value="1"/>
</dbReference>
<dbReference type="KEGG" id="xoo:XOO3034"/>
<evidence type="ECO:0000313" key="3">
    <source>
        <dbReference type="EMBL" id="AAW76288.1"/>
    </source>
</evidence>
<accession>Q5GYD3</accession>
<dbReference type="HOGENOM" id="CLU_060104_0_0_6"/>
<feature type="region of interest" description="Disordered" evidence="1">
    <location>
        <begin position="251"/>
        <end position="279"/>
    </location>
</feature>
<dbReference type="EMBL" id="AE013598">
    <property type="protein sequence ID" value="AAW76288.1"/>
    <property type="molecule type" value="Genomic_DNA"/>
</dbReference>
<gene>
    <name evidence="3" type="ordered locus">XOO3034</name>
</gene>
<dbReference type="Proteomes" id="UP000006735">
    <property type="component" value="Chromosome"/>
</dbReference>
<protein>
    <recommendedName>
        <fullName evidence="2">ImpA N-terminal domain-containing protein</fullName>
    </recommendedName>
</protein>
<organism evidence="3 4">
    <name type="scientific">Xanthomonas oryzae pv. oryzae (strain KACC10331 / KXO85)</name>
    <dbReference type="NCBI Taxonomy" id="291331"/>
    <lineage>
        <taxon>Bacteria</taxon>
        <taxon>Pseudomonadati</taxon>
        <taxon>Pseudomonadota</taxon>
        <taxon>Gammaproteobacteria</taxon>
        <taxon>Lysobacterales</taxon>
        <taxon>Lysobacteraceae</taxon>
        <taxon>Xanthomonas</taxon>
    </lineage>
</organism>
<dbReference type="STRING" id="291331.XOO3034"/>
<name>Q5GYD3_XANOR</name>
<dbReference type="InterPro" id="IPR017740">
    <property type="entry name" value="TssA-like"/>
</dbReference>
<dbReference type="Pfam" id="PF06812">
    <property type="entry name" value="ImpA_N"/>
    <property type="match status" value="1"/>
</dbReference>
<reference evidence="3 4" key="1">
    <citation type="journal article" date="2005" name="Nucleic Acids Res.">
        <title>The genome sequence of Xanthomonas oryzae pathovar oryzae KACC10331, the bacterial blight pathogen of rice.</title>
        <authorList>
            <person name="Lee B.M."/>
            <person name="Park Y.J."/>
            <person name="Park D.S."/>
            <person name="Kang H.W."/>
            <person name="Kim J.G."/>
            <person name="Song E.S."/>
            <person name="Park I.C."/>
            <person name="Yoon U.H."/>
            <person name="Hahn J.H."/>
            <person name="Koo B.S."/>
            <person name="Lee G.B."/>
            <person name="Kim H."/>
            <person name="Park H.S."/>
            <person name="Yoon K.O."/>
            <person name="Kim J.H."/>
            <person name="Jung C.H."/>
            <person name="Koh N.H."/>
            <person name="Seo J.S."/>
            <person name="Go S.J."/>
        </authorList>
    </citation>
    <scope>NUCLEOTIDE SEQUENCE [LARGE SCALE GENOMIC DNA]</scope>
    <source>
        <strain evidence="4">KACC10331 / KXO85</strain>
    </source>
</reference>